<proteinExistence type="predicted"/>
<feature type="domain" description="TonB-dependent receptor plug" evidence="1">
    <location>
        <begin position="128"/>
        <end position="236"/>
    </location>
</feature>
<dbReference type="RefSeq" id="WP_258540311.1">
    <property type="nucleotide sequence ID" value="NZ_OU015584.1"/>
</dbReference>
<evidence type="ECO:0000313" key="3">
    <source>
        <dbReference type="Proteomes" id="UP000683507"/>
    </source>
</evidence>
<organism evidence="2 3">
    <name type="scientific">Parvicella tangerina</name>
    <dbReference type="NCBI Taxonomy" id="2829795"/>
    <lineage>
        <taxon>Bacteria</taxon>
        <taxon>Pseudomonadati</taxon>
        <taxon>Bacteroidota</taxon>
        <taxon>Flavobacteriia</taxon>
        <taxon>Flavobacteriales</taxon>
        <taxon>Parvicellaceae</taxon>
        <taxon>Parvicella</taxon>
    </lineage>
</organism>
<dbReference type="Pfam" id="PF07715">
    <property type="entry name" value="Plug"/>
    <property type="match status" value="1"/>
</dbReference>
<sequence>MQRLLIVIFILSAGWLNAQTQSIRGIVLNNFNELPIEDVQVKVLLNDSIVKTAFTNEKGEFLFVKVPLGMYDISFKHVNYESFILPDITLISSRETYLEVELVERLEQLEEFSVSKPKKDRSKTNNEMVTNSVKTIYPQDMKKLAGSLDDPIRVAGMMPGVTSDAAFSENFISIRGNSPRGLKYMMEGIELFNPTHFARIGSSGGTFTIFSMQLLDKSDFFTGAFPAEYSNAMGGVLDVNFRSGNNTSRNYAVNIGTLGLDLAAEGPFNKNNKSSYLVNYRYSVVGMARLIGYPTQPTYQDLSYVLDFPMKKGNLKLFGMAGTSDRKRIAVADSTVWEGDIDRYNLSLRGDMMTIGGVYDRNVGEKTLLKLTLAGGASRQIDNQNYIMDDYSEIIRRKNEYSSIPLTGAFSIKHKFSIRHTNKTGVSADYTTHNWDVLKYDFERAHLDTLVIGTGASQTYKAFTQSRFLLNENWSLNLGVAGLYYSVNQKYSIEPRVGIAYETNKIGRFSLAMGRHSQIENYATYLYQSSDSLGNTIYPNKSLDFVKAYHAIAGYRTTIFKNHYLNVETYYQYLFDVPVEPNGTFSMLNIAELEEVRNLSNDGIGENVGLDVSIERYANKGLYYMINASIYSSRYQGGDKIWRSTEFDQGFNIKFLAGKEYIVGEKKGKTNYIGWNTNLAYVGGRPYTPIDLAASEAEQETIYNESLAFTEREDNLLFLDVTFTYKINKYNHTGIWSLQIKNLFSNGNAIYREYDAVLKEEVTVPSSSFFPNLSYKILF</sequence>
<dbReference type="Gene3D" id="2.60.40.1120">
    <property type="entry name" value="Carboxypeptidase-like, regulatory domain"/>
    <property type="match status" value="1"/>
</dbReference>
<dbReference type="InterPro" id="IPR037066">
    <property type="entry name" value="Plug_dom_sf"/>
</dbReference>
<dbReference type="Proteomes" id="UP000683507">
    <property type="component" value="Chromosome"/>
</dbReference>
<accession>A0A916JIM3</accession>
<dbReference type="SUPFAM" id="SSF56935">
    <property type="entry name" value="Porins"/>
    <property type="match status" value="1"/>
</dbReference>
<evidence type="ECO:0000313" key="2">
    <source>
        <dbReference type="EMBL" id="CAG5076326.1"/>
    </source>
</evidence>
<keyword evidence="3" id="KW-1185">Reference proteome</keyword>
<dbReference type="EMBL" id="OU015584">
    <property type="protein sequence ID" value="CAG5076326.1"/>
    <property type="molecule type" value="Genomic_DNA"/>
</dbReference>
<dbReference type="Pfam" id="PF13620">
    <property type="entry name" value="CarboxypepD_reg"/>
    <property type="match status" value="1"/>
</dbReference>
<dbReference type="KEGG" id="ptan:CRYO30217_00067"/>
<dbReference type="Gene3D" id="2.170.130.10">
    <property type="entry name" value="TonB-dependent receptor, plug domain"/>
    <property type="match status" value="1"/>
</dbReference>
<dbReference type="SUPFAM" id="SSF49478">
    <property type="entry name" value="Cna protein B-type domain"/>
    <property type="match status" value="1"/>
</dbReference>
<protein>
    <recommendedName>
        <fullName evidence="1">TonB-dependent receptor plug domain-containing protein</fullName>
    </recommendedName>
</protein>
<name>A0A916JIM3_9FLAO</name>
<dbReference type="AlphaFoldDB" id="A0A916JIM3"/>
<reference evidence="2" key="1">
    <citation type="submission" date="2021-04" db="EMBL/GenBank/DDBJ databases">
        <authorList>
            <person name="Rodrigo-Torres L."/>
            <person name="Arahal R. D."/>
            <person name="Lucena T."/>
        </authorList>
    </citation>
    <scope>NUCLEOTIDE SEQUENCE</scope>
    <source>
        <strain evidence="2">AS29M-1</strain>
    </source>
</reference>
<evidence type="ECO:0000259" key="1">
    <source>
        <dbReference type="Pfam" id="PF07715"/>
    </source>
</evidence>
<gene>
    <name evidence="2" type="ORF">CRYO30217_00067</name>
</gene>
<dbReference type="InterPro" id="IPR012910">
    <property type="entry name" value="Plug_dom"/>
</dbReference>